<dbReference type="EMBL" id="JAAKYA010000017">
    <property type="protein sequence ID" value="NGO38467.1"/>
    <property type="molecule type" value="Genomic_DNA"/>
</dbReference>
<dbReference type="Proteomes" id="UP000477311">
    <property type="component" value="Unassembled WGS sequence"/>
</dbReference>
<evidence type="ECO:0000256" key="1">
    <source>
        <dbReference type="SAM" id="Coils"/>
    </source>
</evidence>
<organism evidence="2 3">
    <name type="scientific">Limisphaera ngatamarikiensis</name>
    <dbReference type="NCBI Taxonomy" id="1324935"/>
    <lineage>
        <taxon>Bacteria</taxon>
        <taxon>Pseudomonadati</taxon>
        <taxon>Verrucomicrobiota</taxon>
        <taxon>Verrucomicrobiia</taxon>
        <taxon>Limisphaerales</taxon>
        <taxon>Limisphaeraceae</taxon>
        <taxon>Limisphaera</taxon>
    </lineage>
</organism>
<evidence type="ECO:0000313" key="2">
    <source>
        <dbReference type="EMBL" id="NGO38467.1"/>
    </source>
</evidence>
<dbReference type="AlphaFoldDB" id="A0A6M1RLY5"/>
<keyword evidence="1" id="KW-0175">Coiled coil</keyword>
<accession>A0A6M1RLY5</accession>
<proteinExistence type="predicted"/>
<protein>
    <submittedName>
        <fullName evidence="2">Uncharacterized protein</fullName>
    </submittedName>
</protein>
<gene>
    <name evidence="2" type="ORF">G4L39_03515</name>
</gene>
<dbReference type="RefSeq" id="WP_165105956.1">
    <property type="nucleotide sequence ID" value="NZ_JAAKYA010000017.1"/>
</dbReference>
<keyword evidence="3" id="KW-1185">Reference proteome</keyword>
<feature type="coiled-coil region" evidence="1">
    <location>
        <begin position="63"/>
        <end position="91"/>
    </location>
</feature>
<reference evidence="2 3" key="1">
    <citation type="submission" date="2020-02" db="EMBL/GenBank/DDBJ databases">
        <title>Draft genome sequence of Limisphaera ngatamarikiensis NGM72.4T, a thermophilic Verrucomicrobia grouped in subdivision 3.</title>
        <authorList>
            <person name="Carere C.R."/>
            <person name="Steen J."/>
            <person name="Hugenholtz P."/>
            <person name="Stott M.B."/>
        </authorList>
    </citation>
    <scope>NUCLEOTIDE SEQUENCE [LARGE SCALE GENOMIC DNA]</scope>
    <source>
        <strain evidence="2 3">NGM72.4</strain>
    </source>
</reference>
<name>A0A6M1RLY5_9BACT</name>
<comment type="caution">
    <text evidence="2">The sequence shown here is derived from an EMBL/GenBank/DDBJ whole genome shotgun (WGS) entry which is preliminary data.</text>
</comment>
<evidence type="ECO:0000313" key="3">
    <source>
        <dbReference type="Proteomes" id="UP000477311"/>
    </source>
</evidence>
<sequence length="93" mass="10720">MKTAYEIAMERLNKSAPLKPLTEEQKRAIAELESRYKARIAEREITLQQRIAEARAGGDWARAAELEQELAAERRKLQEELEAQKEKIRQANG</sequence>